<evidence type="ECO:0000313" key="4">
    <source>
        <dbReference type="Proteomes" id="UP000295620"/>
    </source>
</evidence>
<dbReference type="PROSITE" id="PS51257">
    <property type="entry name" value="PROKAR_LIPOPROTEIN"/>
    <property type="match status" value="1"/>
</dbReference>
<keyword evidence="1" id="KW-0732">Signal</keyword>
<dbReference type="RefSeq" id="WP_133574484.1">
    <property type="nucleotide sequence ID" value="NZ_SNYC01000003.1"/>
</dbReference>
<evidence type="ECO:0000259" key="2">
    <source>
        <dbReference type="Pfam" id="PF09851"/>
    </source>
</evidence>
<reference evidence="3 4" key="1">
    <citation type="submission" date="2019-03" db="EMBL/GenBank/DDBJ databases">
        <title>Genomic Encyclopedia of Archaeal and Bacterial Type Strains, Phase II (KMG-II): from individual species to whole genera.</title>
        <authorList>
            <person name="Goeker M."/>
        </authorList>
    </citation>
    <scope>NUCLEOTIDE SEQUENCE [LARGE SCALE GENOMIC DNA]</scope>
    <source>
        <strain evidence="3 4">DSM 19035</strain>
    </source>
</reference>
<proteinExistence type="predicted"/>
<dbReference type="Pfam" id="PF09851">
    <property type="entry name" value="SHOCT"/>
    <property type="match status" value="1"/>
</dbReference>
<dbReference type="EMBL" id="SNYC01000003">
    <property type="protein sequence ID" value="TDQ11408.1"/>
    <property type="molecule type" value="Genomic_DNA"/>
</dbReference>
<accession>A0A4R6T1B8</accession>
<dbReference type="Proteomes" id="UP000295620">
    <property type="component" value="Unassembled WGS sequence"/>
</dbReference>
<evidence type="ECO:0000256" key="1">
    <source>
        <dbReference type="SAM" id="SignalP"/>
    </source>
</evidence>
<gene>
    <name evidence="3" type="ORF">ATK78_0529</name>
</gene>
<feature type="signal peptide" evidence="1">
    <location>
        <begin position="1"/>
        <end position="18"/>
    </location>
</feature>
<name>A0A4R6T1B8_9SPHI</name>
<organism evidence="3 4">
    <name type="scientific">Pedobacter metabolipauper</name>
    <dbReference type="NCBI Taxonomy" id="425513"/>
    <lineage>
        <taxon>Bacteria</taxon>
        <taxon>Pseudomonadati</taxon>
        <taxon>Bacteroidota</taxon>
        <taxon>Sphingobacteriia</taxon>
        <taxon>Sphingobacteriales</taxon>
        <taxon>Sphingobacteriaceae</taxon>
        <taxon>Pedobacter</taxon>
    </lineage>
</organism>
<protein>
    <submittedName>
        <fullName evidence="3">Putative oligomerization/nucleic acid binding protein</fullName>
    </submittedName>
</protein>
<feature type="chain" id="PRO_5020937482" evidence="1">
    <location>
        <begin position="19"/>
        <end position="162"/>
    </location>
</feature>
<comment type="caution">
    <text evidence="3">The sequence shown here is derived from an EMBL/GenBank/DDBJ whole genome shotgun (WGS) entry which is preliminary data.</text>
</comment>
<dbReference type="InterPro" id="IPR018649">
    <property type="entry name" value="SHOCT"/>
</dbReference>
<dbReference type="OrthoDB" id="965284at2"/>
<sequence length="162" mass="17984">MKQIILFIALMASVSCYAQKITTYKASNGVTYNVGDSIKLSRGTGIDGRFLYVTSRWNFSIPDDAMADRRYTNMPVLIKKISIEKFNGIKKVIIIADGDVVNFEIPVEDAIDAGEVIPNKNKPGNLIYSVADEIEKFKKLLDSGAVTQAEYDGQKKRLLSPN</sequence>
<keyword evidence="4" id="KW-1185">Reference proteome</keyword>
<dbReference type="AlphaFoldDB" id="A0A4R6T1B8"/>
<feature type="domain" description="SHOCT" evidence="2">
    <location>
        <begin position="132"/>
        <end position="159"/>
    </location>
</feature>
<evidence type="ECO:0000313" key="3">
    <source>
        <dbReference type="EMBL" id="TDQ11408.1"/>
    </source>
</evidence>